<evidence type="ECO:0000313" key="6">
    <source>
        <dbReference type="Proteomes" id="UP000487649"/>
    </source>
</evidence>
<keyword evidence="3" id="KW-1133">Transmembrane helix</keyword>
<evidence type="ECO:0000313" key="4">
    <source>
        <dbReference type="EMBL" id="MTK21617.1"/>
    </source>
</evidence>
<keyword evidence="2" id="KW-1003">Cell membrane</keyword>
<feature type="transmembrane region" description="Helical" evidence="3">
    <location>
        <begin position="108"/>
        <end position="127"/>
    </location>
</feature>
<dbReference type="PANTHER" id="PTHR34295:SF1">
    <property type="entry name" value="BIOTIN TRANSPORTER BIOY"/>
    <property type="match status" value="1"/>
</dbReference>
<feature type="transmembrane region" description="Helical" evidence="3">
    <location>
        <begin position="147"/>
        <end position="168"/>
    </location>
</feature>
<dbReference type="Pfam" id="PF02632">
    <property type="entry name" value="BioY"/>
    <property type="match status" value="1"/>
</dbReference>
<dbReference type="GO" id="GO:0015225">
    <property type="term" value="F:biotin transmembrane transporter activity"/>
    <property type="evidence" value="ECO:0007669"/>
    <property type="project" value="UniProtKB-UniRule"/>
</dbReference>
<protein>
    <recommendedName>
        <fullName evidence="2">Biotin transporter</fullName>
    </recommendedName>
</protein>
<dbReference type="GeneID" id="60059447"/>
<feature type="transmembrane region" description="Helical" evidence="3">
    <location>
        <begin position="7"/>
        <end position="24"/>
    </location>
</feature>
<dbReference type="GO" id="GO:0005886">
    <property type="term" value="C:plasma membrane"/>
    <property type="evidence" value="ECO:0007669"/>
    <property type="project" value="UniProtKB-SubCell"/>
</dbReference>
<keyword evidence="3" id="KW-0812">Transmembrane</keyword>
<evidence type="ECO:0000256" key="3">
    <source>
        <dbReference type="SAM" id="Phobius"/>
    </source>
</evidence>
<comment type="subcellular location">
    <subcellularLocation>
        <location evidence="2">Cell membrane</location>
        <topology evidence="2">Multi-pass membrane protein</topology>
    </subcellularLocation>
</comment>
<reference evidence="5 6" key="1">
    <citation type="journal article" date="2019" name="Nat. Med.">
        <title>A library of human gut bacterial isolates paired with longitudinal multiomics data enables mechanistic microbiome research.</title>
        <authorList>
            <person name="Poyet M."/>
            <person name="Groussin M."/>
            <person name="Gibbons S.M."/>
            <person name="Avila-Pacheco J."/>
            <person name="Jiang X."/>
            <person name="Kearney S.M."/>
            <person name="Perrotta A.R."/>
            <person name="Berdy B."/>
            <person name="Zhao S."/>
            <person name="Lieberman T.D."/>
            <person name="Swanson P.K."/>
            <person name="Smith M."/>
            <person name="Roesemann S."/>
            <person name="Alexander J.E."/>
            <person name="Rich S.A."/>
            <person name="Livny J."/>
            <person name="Vlamakis H."/>
            <person name="Clish C."/>
            <person name="Bullock K."/>
            <person name="Deik A."/>
            <person name="Scott J."/>
            <person name="Pierce K.A."/>
            <person name="Xavier R.J."/>
            <person name="Alm E.J."/>
        </authorList>
    </citation>
    <scope>NUCLEOTIDE SEQUENCE</scope>
    <source>
        <strain evidence="5">BIOML-A179</strain>
        <strain evidence="4 6">BIOML-A198</strain>
    </source>
</reference>
<feature type="transmembrane region" description="Helical" evidence="3">
    <location>
        <begin position="54"/>
        <end position="74"/>
    </location>
</feature>
<comment type="similarity">
    <text evidence="1 2">Belongs to the BioY family.</text>
</comment>
<sequence length="184" mass="19830">MKTHDLTKMAICITLLCISSYVSFPLPLSPVMITTQTIIINLIALILTPKQAFVTVSLYIIMGLIGLPVFSGGASGLAKILSPTGGFIMGFLIAAPLMSYVKGECVHLKSALCITILIGMPIIYLFGTYWMSLNQGIGIYDAFKVSVIPFVLGDVVKCVIASLVAVRLTKRVNQSVFRGQLVNE</sequence>
<dbReference type="AlphaFoldDB" id="A0A6G2CMU6"/>
<dbReference type="PIRSF" id="PIRSF016661">
    <property type="entry name" value="BioY"/>
    <property type="match status" value="1"/>
</dbReference>
<proteinExistence type="inferred from homology"/>
<accession>A0A6G2CMU6</accession>
<evidence type="ECO:0000313" key="5">
    <source>
        <dbReference type="EMBL" id="MTL94005.1"/>
    </source>
</evidence>
<dbReference type="PANTHER" id="PTHR34295">
    <property type="entry name" value="BIOTIN TRANSPORTER BIOY"/>
    <property type="match status" value="1"/>
</dbReference>
<dbReference type="RefSeq" id="WP_006785711.1">
    <property type="nucleotide sequence ID" value="NZ_CABJBH010000003.1"/>
</dbReference>
<keyword evidence="2" id="KW-0813">Transport</keyword>
<dbReference type="InterPro" id="IPR003784">
    <property type="entry name" value="BioY"/>
</dbReference>
<organism evidence="5">
    <name type="scientific">Turicibacter sanguinis</name>
    <dbReference type="NCBI Taxonomy" id="154288"/>
    <lineage>
        <taxon>Bacteria</taxon>
        <taxon>Bacillati</taxon>
        <taxon>Bacillota</taxon>
        <taxon>Erysipelotrichia</taxon>
        <taxon>Erysipelotrichales</taxon>
        <taxon>Turicibacteraceae</taxon>
        <taxon>Turicibacter</taxon>
    </lineage>
</organism>
<name>A0A6G2CMU6_9FIRM</name>
<gene>
    <name evidence="5" type="ORF">GMA64_05660</name>
    <name evidence="4" type="ORF">GMA92_09305</name>
</gene>
<dbReference type="Proteomes" id="UP000487649">
    <property type="component" value="Unassembled WGS sequence"/>
</dbReference>
<comment type="caution">
    <text evidence="5">The sequence shown here is derived from an EMBL/GenBank/DDBJ whole genome shotgun (WGS) entry which is preliminary data.</text>
</comment>
<dbReference type="EMBL" id="WMQE01000019">
    <property type="protein sequence ID" value="MTK21617.1"/>
    <property type="molecule type" value="Genomic_DNA"/>
</dbReference>
<dbReference type="Gene3D" id="1.10.1760.20">
    <property type="match status" value="1"/>
</dbReference>
<dbReference type="EMBL" id="WMQV01000009">
    <property type="protein sequence ID" value="MTL94005.1"/>
    <property type="molecule type" value="Genomic_DNA"/>
</dbReference>
<feature type="transmembrane region" description="Helical" evidence="3">
    <location>
        <begin position="80"/>
        <end position="101"/>
    </location>
</feature>
<keyword evidence="2 3" id="KW-0472">Membrane</keyword>
<evidence type="ECO:0000256" key="1">
    <source>
        <dbReference type="ARBA" id="ARBA00010692"/>
    </source>
</evidence>
<evidence type="ECO:0000256" key="2">
    <source>
        <dbReference type="PIRNR" id="PIRNR016661"/>
    </source>
</evidence>